<dbReference type="GO" id="GO:0016712">
    <property type="term" value="F:oxidoreductase activity, acting on paired donors, with incorporation or reduction of molecular oxygen, reduced flavin or flavoprotein as one donor, and incorporation of one atom of oxygen"/>
    <property type="evidence" value="ECO:0007669"/>
    <property type="project" value="InterPro"/>
</dbReference>
<gene>
    <name evidence="17" type="primary">LOC110289000</name>
</gene>
<dbReference type="InterPro" id="IPR050182">
    <property type="entry name" value="Cytochrome_P450_fam2"/>
</dbReference>
<evidence type="ECO:0000256" key="15">
    <source>
        <dbReference type="RuleBase" id="RU368047"/>
    </source>
</evidence>
<evidence type="ECO:0000313" key="16">
    <source>
        <dbReference type="Proteomes" id="UP000515126"/>
    </source>
</evidence>
<evidence type="ECO:0000256" key="10">
    <source>
        <dbReference type="ARBA" id="ARBA00023004"/>
    </source>
</evidence>
<keyword evidence="6 13" id="KW-0479">Metal-binding</keyword>
<dbReference type="PANTHER" id="PTHR24300:SF109">
    <property type="entry name" value="CYTOCHROME P450 2D26"/>
    <property type="match status" value="1"/>
</dbReference>
<comment type="function">
    <text evidence="15">Cytochromes P450 are a group of heme-thiolate monooxygenases. In liver microsomes, this enzyme is involved in an NADPH-dependent electron transport pathway. It oxidizes a variety of structurally unrelated compounds, including steroids, fatty acids, and xenobiotics.</text>
</comment>
<dbReference type="PROSITE" id="PS00086">
    <property type="entry name" value="CYTOCHROME_P450"/>
    <property type="match status" value="1"/>
</dbReference>
<dbReference type="RefSeq" id="XP_029329779.1">
    <property type="nucleotide sequence ID" value="XM_029473919.1"/>
</dbReference>
<dbReference type="EC" id="1.14.14.-" evidence="15"/>
<evidence type="ECO:0000256" key="8">
    <source>
        <dbReference type="ARBA" id="ARBA00022848"/>
    </source>
</evidence>
<evidence type="ECO:0000256" key="12">
    <source>
        <dbReference type="ARBA" id="ARBA00023136"/>
    </source>
</evidence>
<keyword evidence="7" id="KW-0256">Endoplasmic reticulum</keyword>
<dbReference type="PRINTS" id="PR00385">
    <property type="entry name" value="P450"/>
</dbReference>
<accession>A0A6P7QT18</accession>
<dbReference type="AlphaFoldDB" id="A0A6P7QT18"/>
<dbReference type="GeneID" id="110289000"/>
<dbReference type="InterPro" id="IPR017972">
    <property type="entry name" value="Cyt_P450_CS"/>
</dbReference>
<dbReference type="Pfam" id="PF00067">
    <property type="entry name" value="p450"/>
    <property type="match status" value="1"/>
</dbReference>
<evidence type="ECO:0000256" key="2">
    <source>
        <dbReference type="ARBA" id="ARBA00004174"/>
    </source>
</evidence>
<evidence type="ECO:0000256" key="4">
    <source>
        <dbReference type="ARBA" id="ARBA00010617"/>
    </source>
</evidence>
<evidence type="ECO:0000256" key="11">
    <source>
        <dbReference type="ARBA" id="ARBA00023033"/>
    </source>
</evidence>
<feature type="binding site" description="axial binding residue" evidence="13">
    <location>
        <position position="290"/>
    </location>
    <ligand>
        <name>heme</name>
        <dbReference type="ChEBI" id="CHEBI:30413"/>
    </ligand>
    <ligandPart>
        <name>Fe</name>
        <dbReference type="ChEBI" id="CHEBI:18248"/>
    </ligandPart>
</feature>
<dbReference type="SUPFAM" id="SSF48264">
    <property type="entry name" value="Cytochrome P450"/>
    <property type="match status" value="1"/>
</dbReference>
<reference evidence="17" key="1">
    <citation type="submission" date="2025-08" db="UniProtKB">
        <authorList>
            <consortium name="RefSeq"/>
        </authorList>
    </citation>
    <scope>IDENTIFICATION</scope>
</reference>
<keyword evidence="16" id="KW-1185">Reference proteome</keyword>
<evidence type="ECO:0000313" key="17">
    <source>
        <dbReference type="RefSeq" id="XP_029329779.1"/>
    </source>
</evidence>
<dbReference type="GO" id="GO:0020037">
    <property type="term" value="F:heme binding"/>
    <property type="evidence" value="ECO:0007669"/>
    <property type="project" value="UniProtKB-UniRule"/>
</dbReference>
<dbReference type="Proteomes" id="UP000515126">
    <property type="component" value="Unplaced"/>
</dbReference>
<dbReference type="KEGG" id="mcal:110289000"/>
<proteinExistence type="inferred from homology"/>
<keyword evidence="12" id="KW-0472">Membrane</keyword>
<evidence type="ECO:0000256" key="6">
    <source>
        <dbReference type="ARBA" id="ARBA00022723"/>
    </source>
</evidence>
<evidence type="ECO:0000256" key="9">
    <source>
        <dbReference type="ARBA" id="ARBA00023002"/>
    </source>
</evidence>
<keyword evidence="8" id="KW-0492">Microsome</keyword>
<keyword evidence="11 14" id="KW-0503">Monooxygenase</keyword>
<dbReference type="PRINTS" id="PR01686">
    <property type="entry name" value="EP450ICYP2D"/>
</dbReference>
<dbReference type="PANTHER" id="PTHR24300">
    <property type="entry name" value="CYTOCHROME P450 508A4-RELATED"/>
    <property type="match status" value="1"/>
</dbReference>
<dbReference type="GO" id="GO:0006805">
    <property type="term" value="P:xenobiotic metabolic process"/>
    <property type="evidence" value="ECO:0007669"/>
    <property type="project" value="TreeGrafter"/>
</dbReference>
<dbReference type="InterPro" id="IPR008069">
    <property type="entry name" value="Cyt_P450_E_grp-I_CYP2D-like"/>
</dbReference>
<dbReference type="PRINTS" id="PR00463">
    <property type="entry name" value="EP450I"/>
</dbReference>
<organism evidence="16 17">
    <name type="scientific">Mus caroli</name>
    <name type="common">Ryukyu mouse</name>
    <name type="synonym">Ricefield mouse</name>
    <dbReference type="NCBI Taxonomy" id="10089"/>
    <lineage>
        <taxon>Eukaryota</taxon>
        <taxon>Metazoa</taxon>
        <taxon>Chordata</taxon>
        <taxon>Craniata</taxon>
        <taxon>Vertebrata</taxon>
        <taxon>Euteleostomi</taxon>
        <taxon>Mammalia</taxon>
        <taxon>Eutheria</taxon>
        <taxon>Euarchontoglires</taxon>
        <taxon>Glires</taxon>
        <taxon>Rodentia</taxon>
        <taxon>Myomorpha</taxon>
        <taxon>Muroidea</taxon>
        <taxon>Muridae</taxon>
        <taxon>Murinae</taxon>
        <taxon>Mus</taxon>
        <taxon>Mus</taxon>
    </lineage>
</organism>
<evidence type="ECO:0000256" key="3">
    <source>
        <dbReference type="ARBA" id="ARBA00004406"/>
    </source>
</evidence>
<name>A0A6P7QT18_MUSCR</name>
<comment type="similarity">
    <text evidence="4 14">Belongs to the cytochrome P450 family.</text>
</comment>
<keyword evidence="9 14" id="KW-0560">Oxidoreductase</keyword>
<dbReference type="GO" id="GO:0005789">
    <property type="term" value="C:endoplasmic reticulum membrane"/>
    <property type="evidence" value="ECO:0007669"/>
    <property type="project" value="UniProtKB-SubCell"/>
</dbReference>
<comment type="subcellular location">
    <subcellularLocation>
        <location evidence="3 15">Endoplasmic reticulum membrane</location>
        <topology evidence="3">Peripheral membrane protein</topology>
    </subcellularLocation>
    <subcellularLocation>
        <location evidence="2 15">Microsome membrane</location>
        <topology evidence="2">Peripheral membrane protein</topology>
    </subcellularLocation>
</comment>
<evidence type="ECO:0000256" key="14">
    <source>
        <dbReference type="RuleBase" id="RU000461"/>
    </source>
</evidence>
<dbReference type="InterPro" id="IPR001128">
    <property type="entry name" value="Cyt_P450"/>
</dbReference>
<dbReference type="Gene3D" id="1.10.630.10">
    <property type="entry name" value="Cytochrome P450"/>
    <property type="match status" value="1"/>
</dbReference>
<sequence>MEEVGHLCDVFTAHAGSPLNPYPLLDKAVCNVIVSLIYAHRLEYGDPDFIKMLKVLKENMGENIGLFPEVLNTFPILLHIPGLADKVFPGQKTFLTIVDKLVTEHKRTWNPDQPPQDLTDAFLAEVEKAKGNPESSFYGANLHLVVLGLLGAATVTTSITLSWALLLMILHPDVQCQVQQEIDEVIGHVWLPEMADQVRMPFTNAVIHEVQRFADIIPMTLPHRTSCDIEVRGFLIPKRMTLISNLSSLLKDETVWEKPLCFHLEHFLDAQGHFVKHEAFMPFSAGCRSCLGEPLARMELFLFFTCLLQRFSFSVPDGQPLPSDYGIYTMPVTPAPYQLCAVVH</sequence>
<evidence type="ECO:0000256" key="13">
    <source>
        <dbReference type="PIRSR" id="PIRSR602401-1"/>
    </source>
</evidence>
<dbReference type="InterPro" id="IPR036396">
    <property type="entry name" value="Cyt_P450_sf"/>
</dbReference>
<dbReference type="FunFam" id="1.10.630.10:FF:000238">
    <property type="entry name" value="Cytochrome P450 2A6"/>
    <property type="match status" value="1"/>
</dbReference>
<evidence type="ECO:0000256" key="1">
    <source>
        <dbReference type="ARBA" id="ARBA00001971"/>
    </source>
</evidence>
<dbReference type="InterPro" id="IPR002401">
    <property type="entry name" value="Cyt_P450_E_grp-I"/>
</dbReference>
<evidence type="ECO:0000256" key="5">
    <source>
        <dbReference type="ARBA" id="ARBA00022617"/>
    </source>
</evidence>
<dbReference type="GO" id="GO:0019369">
    <property type="term" value="P:arachidonate metabolic process"/>
    <property type="evidence" value="ECO:0007669"/>
    <property type="project" value="TreeGrafter"/>
</dbReference>
<comment type="cofactor">
    <cofactor evidence="1 13 15">
        <name>heme</name>
        <dbReference type="ChEBI" id="CHEBI:30413"/>
    </cofactor>
</comment>
<keyword evidence="10 13" id="KW-0408">Iron</keyword>
<evidence type="ECO:0000256" key="7">
    <source>
        <dbReference type="ARBA" id="ARBA00022824"/>
    </source>
</evidence>
<dbReference type="GO" id="GO:0005506">
    <property type="term" value="F:iron ion binding"/>
    <property type="evidence" value="ECO:0007669"/>
    <property type="project" value="UniProtKB-UniRule"/>
</dbReference>
<protein>
    <recommendedName>
        <fullName evidence="15">Cytochrome P450</fullName>
        <ecNumber evidence="15">1.14.14.-</ecNumber>
    </recommendedName>
</protein>
<keyword evidence="5 13" id="KW-0349">Heme</keyword>